<keyword evidence="4" id="KW-1185">Reference proteome</keyword>
<feature type="transmembrane region" description="Helical" evidence="2">
    <location>
        <begin position="252"/>
        <end position="278"/>
    </location>
</feature>
<evidence type="ECO:0000256" key="1">
    <source>
        <dbReference type="SAM" id="MobiDB-lite"/>
    </source>
</evidence>
<dbReference type="InterPro" id="IPR010178">
    <property type="entry name" value="Lit"/>
</dbReference>
<feature type="region of interest" description="Disordered" evidence="1">
    <location>
        <begin position="1"/>
        <end position="233"/>
    </location>
</feature>
<evidence type="ECO:0000313" key="3">
    <source>
        <dbReference type="EMBL" id="MBP2317527.1"/>
    </source>
</evidence>
<comment type="caution">
    <text evidence="3">The sequence shown here is derived from an EMBL/GenBank/DDBJ whole genome shotgun (WGS) entry which is preliminary data.</text>
</comment>
<sequence length="489" mass="52735">MSANSENPRKEESSSQKGSGEGGDFESGLDYGAYAGDEPDFPEDHLTKEEQAASSDAAPTFSSALNGDDDVAAAEKTSPAADDAGSEDATKPVASAPAPQPAEEAVSAEDQPTTAVAPVPADNRTRALNDVAAPGTAAARSSAPAETAAQTGASPAGAAPAAAQEAPAEEKLSKKELRQREKDEARRAKEEAKAEKQAAKHARKSGDDQATPYMPYAGGTVGHTPSGEEITDQDLAEEVERDKRGVSRFMQVMIAIFLPVLVLVAAIRLVASPVFLWLSYNRPGFPSDTFGFDDADRLVYGSYGLDYLFNAANSRYLAELAPGGEELFTADEVSHMTDVKFVMMWALLAAAVLLVITLIFGLFLRSWRPGGFARGLFAGVWVTLGVIIAAVVLAVLNWQRFFEEFHRLFFSEGTWTFSEDSTLIRLYPEQFWLDAGIGAAALVLLISLVLLIATWPTRRRRARRAARMDEVKERRREKLIAELTKGVED</sequence>
<evidence type="ECO:0000313" key="4">
    <source>
        <dbReference type="Proteomes" id="UP001519331"/>
    </source>
</evidence>
<organism evidence="3 4">
    <name type="scientific">Nesterenkonia lacusekhoensis</name>
    <dbReference type="NCBI Taxonomy" id="150832"/>
    <lineage>
        <taxon>Bacteria</taxon>
        <taxon>Bacillati</taxon>
        <taxon>Actinomycetota</taxon>
        <taxon>Actinomycetes</taxon>
        <taxon>Micrococcales</taxon>
        <taxon>Micrococcaceae</taxon>
        <taxon>Nesterenkonia</taxon>
    </lineage>
</organism>
<feature type="compositionally biased region" description="Low complexity" evidence="1">
    <location>
        <begin position="132"/>
        <end position="166"/>
    </location>
</feature>
<dbReference type="Pfam" id="PF07314">
    <property type="entry name" value="Lit"/>
    <property type="match status" value="1"/>
</dbReference>
<feature type="transmembrane region" description="Helical" evidence="2">
    <location>
        <begin position="431"/>
        <end position="455"/>
    </location>
</feature>
<keyword evidence="2" id="KW-1133">Transmembrane helix</keyword>
<evidence type="ECO:0000256" key="2">
    <source>
        <dbReference type="SAM" id="Phobius"/>
    </source>
</evidence>
<dbReference type="NCBIfam" id="TIGR01906">
    <property type="entry name" value="integ_TIGR01906"/>
    <property type="match status" value="1"/>
</dbReference>
<reference evidence="3 4" key="1">
    <citation type="submission" date="2021-03" db="EMBL/GenBank/DDBJ databases">
        <title>Sequencing the genomes of 1000 actinobacteria strains.</title>
        <authorList>
            <person name="Klenk H.-P."/>
        </authorList>
    </citation>
    <scope>NUCLEOTIDE SEQUENCE [LARGE SCALE GENOMIC DNA]</scope>
    <source>
        <strain evidence="3 4">DSM 12544</strain>
    </source>
</reference>
<dbReference type="Proteomes" id="UP001519331">
    <property type="component" value="Unassembled WGS sequence"/>
</dbReference>
<dbReference type="EMBL" id="JAGINX010000001">
    <property type="protein sequence ID" value="MBP2317527.1"/>
    <property type="molecule type" value="Genomic_DNA"/>
</dbReference>
<name>A0ABS4SZ93_9MICC</name>
<proteinExistence type="predicted"/>
<feature type="transmembrane region" description="Helical" evidence="2">
    <location>
        <begin position="342"/>
        <end position="364"/>
    </location>
</feature>
<dbReference type="RefSeq" id="WP_245324110.1">
    <property type="nucleotide sequence ID" value="NZ_JAGINX010000001.1"/>
</dbReference>
<feature type="compositionally biased region" description="Basic and acidic residues" evidence="1">
    <location>
        <begin position="168"/>
        <end position="198"/>
    </location>
</feature>
<keyword evidence="2" id="KW-0812">Transmembrane</keyword>
<feature type="transmembrane region" description="Helical" evidence="2">
    <location>
        <begin position="376"/>
        <end position="398"/>
    </location>
</feature>
<feature type="compositionally biased region" description="Basic and acidic residues" evidence="1">
    <location>
        <begin position="42"/>
        <end position="51"/>
    </location>
</feature>
<keyword evidence="2" id="KW-0472">Membrane</keyword>
<feature type="compositionally biased region" description="Low complexity" evidence="1">
    <location>
        <begin position="92"/>
        <end position="109"/>
    </location>
</feature>
<protein>
    <submittedName>
        <fullName evidence="3">Integral membrane protein (TIGR01906 family)</fullName>
    </submittedName>
</protein>
<gene>
    <name evidence="3" type="ORF">JOF45_000546</name>
</gene>
<accession>A0ABS4SZ93</accession>